<dbReference type="InterPro" id="IPR044800">
    <property type="entry name" value="LEC2-like"/>
</dbReference>
<evidence type="ECO:0000313" key="7">
    <source>
        <dbReference type="EMBL" id="KAK9830362.1"/>
    </source>
</evidence>
<evidence type="ECO:0000313" key="8">
    <source>
        <dbReference type="Proteomes" id="UP001489004"/>
    </source>
</evidence>
<dbReference type="PANTHER" id="PTHR31140">
    <property type="entry name" value="B3 DOMAIN-CONTAINING TRANSCRIPTION FACTOR ABI3"/>
    <property type="match status" value="1"/>
</dbReference>
<protein>
    <recommendedName>
        <fullName evidence="6">TF-B3 domain-containing protein</fullName>
    </recommendedName>
</protein>
<keyword evidence="4" id="KW-0539">Nucleus</keyword>
<dbReference type="Proteomes" id="UP001489004">
    <property type="component" value="Unassembled WGS sequence"/>
</dbReference>
<feature type="domain" description="TF-B3" evidence="6">
    <location>
        <begin position="253"/>
        <end position="356"/>
    </location>
</feature>
<dbReference type="InterPro" id="IPR015300">
    <property type="entry name" value="DNA-bd_pseudobarrel_sf"/>
</dbReference>
<keyword evidence="1" id="KW-0805">Transcription regulation</keyword>
<organism evidence="7 8">
    <name type="scientific">[Myrmecia] bisecta</name>
    <dbReference type="NCBI Taxonomy" id="41462"/>
    <lineage>
        <taxon>Eukaryota</taxon>
        <taxon>Viridiplantae</taxon>
        <taxon>Chlorophyta</taxon>
        <taxon>core chlorophytes</taxon>
        <taxon>Trebouxiophyceae</taxon>
        <taxon>Trebouxiales</taxon>
        <taxon>Trebouxiaceae</taxon>
        <taxon>Myrmecia</taxon>
    </lineage>
</organism>
<dbReference type="AlphaFoldDB" id="A0AAW1R966"/>
<proteinExistence type="predicted"/>
<dbReference type="Pfam" id="PF02362">
    <property type="entry name" value="B3"/>
    <property type="match status" value="1"/>
</dbReference>
<accession>A0AAW1R966</accession>
<evidence type="ECO:0000256" key="4">
    <source>
        <dbReference type="ARBA" id="ARBA00023242"/>
    </source>
</evidence>
<evidence type="ECO:0000256" key="5">
    <source>
        <dbReference type="SAM" id="MobiDB-lite"/>
    </source>
</evidence>
<dbReference type="EMBL" id="JALJOR010000001">
    <property type="protein sequence ID" value="KAK9830362.1"/>
    <property type="molecule type" value="Genomic_DNA"/>
</dbReference>
<dbReference type="CDD" id="cd10017">
    <property type="entry name" value="B3_DNA"/>
    <property type="match status" value="1"/>
</dbReference>
<evidence type="ECO:0000259" key="6">
    <source>
        <dbReference type="SMART" id="SM01019"/>
    </source>
</evidence>
<keyword evidence="8" id="KW-1185">Reference proteome</keyword>
<dbReference type="SUPFAM" id="SSF101936">
    <property type="entry name" value="DNA-binding pseudobarrel domain"/>
    <property type="match status" value="1"/>
</dbReference>
<sequence>MVIAQQQAETEGQLPSVFAPDSFQAAPRLASTQATTLLGGVEPLSGLFDRSEGMCHLGSSAALVFTSNAASQVLQMEEQLSLPQPAIMGATVSEPKSQPSLAAPLSQGLAAPAGTPARTSPSQNARRPAPSPKPNPEPDPEQRRVLRPRTRRNLVQDLSEDSRASEDTDSDDEGRGAGQGGAGEVVLGSFAMINTGSGEETDSPAYVMFPLPVVRNTAANGPHPTDDDHAQKLMAGPRKVGGPYRDVKCQFLFQKRLTASDTNKLGRTILPRVSVEQYFPRVDERRGLGIDFWDASGLVWTFRFKYWMNGVPVPKRMYLLENMRGFVRAKNLHAGVFLAFYLAADGRLVVDENPVETYFQGMQSGDESE</sequence>
<keyword evidence="2" id="KW-0238">DNA-binding</keyword>
<keyword evidence="3" id="KW-0804">Transcription</keyword>
<name>A0AAW1R966_9CHLO</name>
<reference evidence="7 8" key="1">
    <citation type="journal article" date="2024" name="Nat. Commun.">
        <title>Phylogenomics reveals the evolutionary origins of lichenization in chlorophyte algae.</title>
        <authorList>
            <person name="Puginier C."/>
            <person name="Libourel C."/>
            <person name="Otte J."/>
            <person name="Skaloud P."/>
            <person name="Haon M."/>
            <person name="Grisel S."/>
            <person name="Petersen M."/>
            <person name="Berrin J.G."/>
            <person name="Delaux P.M."/>
            <person name="Dal Grande F."/>
            <person name="Keller J."/>
        </authorList>
    </citation>
    <scope>NUCLEOTIDE SEQUENCE [LARGE SCALE GENOMIC DNA]</scope>
    <source>
        <strain evidence="7 8">SAG 2043</strain>
    </source>
</reference>
<gene>
    <name evidence="7" type="ORF">WJX72_011303</name>
</gene>
<dbReference type="InterPro" id="IPR003340">
    <property type="entry name" value="B3_DNA-bd"/>
</dbReference>
<dbReference type="SMART" id="SM01019">
    <property type="entry name" value="B3"/>
    <property type="match status" value="1"/>
</dbReference>
<evidence type="ECO:0000256" key="1">
    <source>
        <dbReference type="ARBA" id="ARBA00023015"/>
    </source>
</evidence>
<dbReference type="GO" id="GO:0003677">
    <property type="term" value="F:DNA binding"/>
    <property type="evidence" value="ECO:0007669"/>
    <property type="project" value="UniProtKB-KW"/>
</dbReference>
<dbReference type="Gene3D" id="2.40.330.10">
    <property type="entry name" value="DNA-binding pseudobarrel domain"/>
    <property type="match status" value="1"/>
</dbReference>
<comment type="caution">
    <text evidence="7">The sequence shown here is derived from an EMBL/GenBank/DDBJ whole genome shotgun (WGS) entry which is preliminary data.</text>
</comment>
<dbReference type="PANTHER" id="PTHR31140:SF139">
    <property type="entry name" value="B3 DOMAIN-CONTAINING PROTEIN OS02G0455900-RELATED"/>
    <property type="match status" value="1"/>
</dbReference>
<evidence type="ECO:0000256" key="3">
    <source>
        <dbReference type="ARBA" id="ARBA00023163"/>
    </source>
</evidence>
<evidence type="ECO:0000256" key="2">
    <source>
        <dbReference type="ARBA" id="ARBA00023125"/>
    </source>
</evidence>
<dbReference type="GO" id="GO:0003700">
    <property type="term" value="F:DNA-binding transcription factor activity"/>
    <property type="evidence" value="ECO:0007669"/>
    <property type="project" value="InterPro"/>
</dbReference>
<feature type="region of interest" description="Disordered" evidence="5">
    <location>
        <begin position="90"/>
        <end position="183"/>
    </location>
</feature>